<dbReference type="PROSITE" id="PS50157">
    <property type="entry name" value="ZINC_FINGER_C2H2_2"/>
    <property type="match status" value="2"/>
</dbReference>
<dbReference type="InterPro" id="IPR036236">
    <property type="entry name" value="Znf_C2H2_sf"/>
</dbReference>
<proteinExistence type="inferred from homology"/>
<dbReference type="AlphaFoldDB" id="A0A074SB27"/>
<feature type="domain" description="C2H2-type" evidence="12">
    <location>
        <begin position="101"/>
        <end position="125"/>
    </location>
</feature>
<protein>
    <submittedName>
        <fullName evidence="13">Putative zinc finger-like protein</fullName>
    </submittedName>
</protein>
<feature type="compositionally biased region" description="Acidic residues" evidence="11">
    <location>
        <begin position="195"/>
        <end position="209"/>
    </location>
</feature>
<keyword evidence="14" id="KW-1185">Reference proteome</keyword>
<dbReference type="PANTHER" id="PTHR24406">
    <property type="entry name" value="TRANSCRIPTIONAL REPRESSOR CTCFL-RELATED"/>
    <property type="match status" value="1"/>
</dbReference>
<accession>A0A074SB27</accession>
<evidence type="ECO:0000256" key="5">
    <source>
        <dbReference type="ARBA" id="ARBA00022771"/>
    </source>
</evidence>
<feature type="region of interest" description="Disordered" evidence="11">
    <location>
        <begin position="395"/>
        <end position="416"/>
    </location>
</feature>
<gene>
    <name evidence="13" type="ORF">V565_021810</name>
</gene>
<organism evidence="13 14">
    <name type="scientific">Rhizoctonia solani 123E</name>
    <dbReference type="NCBI Taxonomy" id="1423351"/>
    <lineage>
        <taxon>Eukaryota</taxon>
        <taxon>Fungi</taxon>
        <taxon>Dikarya</taxon>
        <taxon>Basidiomycota</taxon>
        <taxon>Agaricomycotina</taxon>
        <taxon>Agaricomycetes</taxon>
        <taxon>Cantharellales</taxon>
        <taxon>Ceratobasidiaceae</taxon>
        <taxon>Rhizoctonia</taxon>
    </lineage>
</organism>
<dbReference type="EMBL" id="AZST01000038">
    <property type="protein sequence ID" value="KEP54103.1"/>
    <property type="molecule type" value="Genomic_DNA"/>
</dbReference>
<dbReference type="HOGENOM" id="CLU_529075_0_0_1"/>
<reference evidence="13 14" key="1">
    <citation type="submission" date="2013-12" db="EMBL/GenBank/DDBJ databases">
        <authorList>
            <person name="Cubeta M."/>
            <person name="Pakala S."/>
            <person name="Fedorova N."/>
            <person name="Thomas E."/>
            <person name="Dean R."/>
            <person name="Jabaji S."/>
            <person name="Neate S."/>
            <person name="Toda T."/>
            <person name="Tavantzis S."/>
            <person name="Vilgalys R."/>
            <person name="Bharathan N."/>
            <person name="Pakala S."/>
            <person name="Losada L.S."/>
            <person name="Zafar N."/>
            <person name="Nierman W."/>
        </authorList>
    </citation>
    <scope>NUCLEOTIDE SEQUENCE [LARGE SCALE GENOMIC DNA]</scope>
    <source>
        <strain evidence="13 14">123E</strain>
    </source>
</reference>
<dbReference type="Gene3D" id="3.30.160.60">
    <property type="entry name" value="Classic Zinc Finger"/>
    <property type="match status" value="2"/>
</dbReference>
<dbReference type="SMART" id="SM00355">
    <property type="entry name" value="ZnF_C2H2"/>
    <property type="match status" value="4"/>
</dbReference>
<evidence type="ECO:0000256" key="10">
    <source>
        <dbReference type="PROSITE-ProRule" id="PRU00042"/>
    </source>
</evidence>
<keyword evidence="6" id="KW-0862">Zinc</keyword>
<dbReference type="STRING" id="1423351.A0A074SB27"/>
<keyword evidence="8" id="KW-0804">Transcription</keyword>
<dbReference type="FunFam" id="3.30.160.60:FF:000761">
    <property type="entry name" value="Zinc finger protein 449"/>
    <property type="match status" value="1"/>
</dbReference>
<dbReference type="GO" id="GO:0005634">
    <property type="term" value="C:nucleus"/>
    <property type="evidence" value="ECO:0007669"/>
    <property type="project" value="UniProtKB-SubCell"/>
</dbReference>
<evidence type="ECO:0000256" key="1">
    <source>
        <dbReference type="ARBA" id="ARBA00004123"/>
    </source>
</evidence>
<feature type="compositionally biased region" description="Basic and acidic residues" evidence="11">
    <location>
        <begin position="59"/>
        <end position="76"/>
    </location>
</feature>
<keyword evidence="7" id="KW-0805">Transcription regulation</keyword>
<feature type="compositionally biased region" description="Basic and acidic residues" evidence="11">
    <location>
        <begin position="182"/>
        <end position="194"/>
    </location>
</feature>
<dbReference type="GO" id="GO:0008270">
    <property type="term" value="F:zinc ion binding"/>
    <property type="evidence" value="ECO:0007669"/>
    <property type="project" value="UniProtKB-KW"/>
</dbReference>
<evidence type="ECO:0000259" key="12">
    <source>
        <dbReference type="PROSITE" id="PS50157"/>
    </source>
</evidence>
<keyword evidence="5 10" id="KW-0863">Zinc-finger</keyword>
<evidence type="ECO:0000256" key="9">
    <source>
        <dbReference type="ARBA" id="ARBA00023242"/>
    </source>
</evidence>
<evidence type="ECO:0000313" key="14">
    <source>
        <dbReference type="Proteomes" id="UP000027456"/>
    </source>
</evidence>
<comment type="similarity">
    <text evidence="2">Belongs to the krueppel C2H2-type zinc-finger protein family.</text>
</comment>
<comment type="subcellular location">
    <subcellularLocation>
        <location evidence="1">Nucleus</location>
    </subcellularLocation>
</comment>
<evidence type="ECO:0000256" key="8">
    <source>
        <dbReference type="ARBA" id="ARBA00023163"/>
    </source>
</evidence>
<name>A0A074SB27_9AGAM</name>
<evidence type="ECO:0000256" key="11">
    <source>
        <dbReference type="SAM" id="MobiDB-lite"/>
    </source>
</evidence>
<dbReference type="InterPro" id="IPR013087">
    <property type="entry name" value="Znf_C2H2_type"/>
</dbReference>
<comment type="caution">
    <text evidence="13">The sequence shown here is derived from an EMBL/GenBank/DDBJ whole genome shotgun (WGS) entry which is preliminary data.</text>
</comment>
<evidence type="ECO:0000256" key="4">
    <source>
        <dbReference type="ARBA" id="ARBA00022737"/>
    </source>
</evidence>
<evidence type="ECO:0000313" key="13">
    <source>
        <dbReference type="EMBL" id="KEP54103.1"/>
    </source>
</evidence>
<dbReference type="Proteomes" id="UP000027456">
    <property type="component" value="Unassembled WGS sequence"/>
</dbReference>
<feature type="region of interest" description="Disordered" evidence="11">
    <location>
        <begin position="55"/>
        <end position="76"/>
    </location>
</feature>
<dbReference type="SUPFAM" id="SSF57667">
    <property type="entry name" value="beta-beta-alpha zinc fingers"/>
    <property type="match status" value="2"/>
</dbReference>
<dbReference type="PROSITE" id="PS00028">
    <property type="entry name" value="ZINC_FINGER_C2H2_1"/>
    <property type="match status" value="3"/>
</dbReference>
<evidence type="ECO:0000256" key="3">
    <source>
        <dbReference type="ARBA" id="ARBA00022723"/>
    </source>
</evidence>
<evidence type="ECO:0000256" key="7">
    <source>
        <dbReference type="ARBA" id="ARBA00023015"/>
    </source>
</evidence>
<feature type="region of interest" description="Disordered" evidence="11">
    <location>
        <begin position="430"/>
        <end position="515"/>
    </location>
</feature>
<keyword evidence="4" id="KW-0677">Repeat</keyword>
<feature type="domain" description="C2H2-type" evidence="12">
    <location>
        <begin position="73"/>
        <end position="100"/>
    </location>
</feature>
<keyword evidence="3" id="KW-0479">Metal-binding</keyword>
<dbReference type="OrthoDB" id="654211at2759"/>
<feature type="region of interest" description="Disordered" evidence="11">
    <location>
        <begin position="182"/>
        <end position="279"/>
    </location>
</feature>
<evidence type="ECO:0000256" key="6">
    <source>
        <dbReference type="ARBA" id="ARBA00022833"/>
    </source>
</evidence>
<evidence type="ECO:0000256" key="2">
    <source>
        <dbReference type="ARBA" id="ARBA00006991"/>
    </source>
</evidence>
<sequence>MQGAFPTTRKAYPTSTPLGHLAFPLPVDHVQSPLSHAVKPKYKCEQCGSDEWRSSSALARHEQSHRAGNDKPHPCKECGKSFSQKTALTTHMNIHTGRRPHLCRKGCPQTFSDPSSRTRHEKEIHNPGFGFRCTRPGCNESCKRKLAFQSHMENVHGWTRGIKLPDSVYTAAKNRCAEDYAENAKKEKAKKGEKVEDESDMFNDDEWDEVNPVFNGKRPRSASTSDDHLELPPAKKQAFDASTARRNAVGSIEIPTPHPFTHPHAGHERSDSDDCSTSTASSYVDTFSGAYNPTGHAFTSGSPSNRPLNSDHDYRTAMSRVLSPAAQPLSVPPMQGSMHPGVGGYGVVPRGVLPCAPASIQHPLPCYPNPTDSHWTHGSPYDWSTVSQVAQTPHGVSPARMTHGDPSTHGIFNPSRSGLLHGVSNSGIHLCGGEHQAEHTSGSPSLDPRLVQPTGAFEDHQGLTRTPSEHSNSSHSDSHITTHLYQLEHQSYLAYPQQQVPRSVPGGDDQERSYN</sequence>
<dbReference type="InterPro" id="IPR050888">
    <property type="entry name" value="ZnF_C2H2-type_TF"/>
</dbReference>
<dbReference type="Pfam" id="PF00096">
    <property type="entry name" value="zf-C2H2"/>
    <property type="match status" value="1"/>
</dbReference>
<keyword evidence="9" id="KW-0539">Nucleus</keyword>